<evidence type="ECO:0000313" key="2">
    <source>
        <dbReference type="EMBL" id="TMQ70266.1"/>
    </source>
</evidence>
<name>A0A538U2Z5_UNCEI</name>
<dbReference type="Pfam" id="PF07963">
    <property type="entry name" value="N_methyl"/>
    <property type="match status" value="1"/>
</dbReference>
<proteinExistence type="predicted"/>
<dbReference type="Proteomes" id="UP000319836">
    <property type="component" value="Unassembled WGS sequence"/>
</dbReference>
<organism evidence="2 3">
    <name type="scientific">Eiseniibacteriota bacterium</name>
    <dbReference type="NCBI Taxonomy" id="2212470"/>
    <lineage>
        <taxon>Bacteria</taxon>
        <taxon>Candidatus Eiseniibacteriota</taxon>
    </lineage>
</organism>
<dbReference type="EMBL" id="VBPA01000221">
    <property type="protein sequence ID" value="TMQ70266.1"/>
    <property type="molecule type" value="Genomic_DNA"/>
</dbReference>
<keyword evidence="1" id="KW-0812">Transmembrane</keyword>
<comment type="caution">
    <text evidence="2">The sequence shown here is derived from an EMBL/GenBank/DDBJ whole genome shotgun (WGS) entry which is preliminary data.</text>
</comment>
<accession>A0A538U2Z5</accession>
<evidence type="ECO:0000256" key="1">
    <source>
        <dbReference type="SAM" id="Phobius"/>
    </source>
</evidence>
<dbReference type="InterPro" id="IPR012902">
    <property type="entry name" value="N_methyl_site"/>
</dbReference>
<keyword evidence="1" id="KW-0472">Membrane</keyword>
<keyword evidence="1" id="KW-1133">Transmembrane helix</keyword>
<gene>
    <name evidence="2" type="ORF">E6K80_09030</name>
</gene>
<evidence type="ECO:0000313" key="3">
    <source>
        <dbReference type="Proteomes" id="UP000319836"/>
    </source>
</evidence>
<sequence length="163" mass="17838">MTIFPLSRMDARGFTFTEMMIVIVLAAVVTLGLVTFYLNSQILWTGASTQALAQRDATTLLELMRHDSQEATSAVVDNGNQRVILYDAALNETHRFFFSAADSFVHSGDGVVVDRGPVTPTKVESFALSYDPNLGMLNVDTLRVRSTSGERVALSTAIGLYNR</sequence>
<protein>
    <submittedName>
        <fullName evidence="2">Prepilin-type N-terminal cleavage/methylation domain-containing protein</fullName>
    </submittedName>
</protein>
<dbReference type="AlphaFoldDB" id="A0A538U2Z5"/>
<feature type="transmembrane region" description="Helical" evidence="1">
    <location>
        <begin position="20"/>
        <end position="38"/>
    </location>
</feature>
<dbReference type="NCBIfam" id="TIGR02532">
    <property type="entry name" value="IV_pilin_GFxxxE"/>
    <property type="match status" value="1"/>
</dbReference>
<reference evidence="2 3" key="1">
    <citation type="journal article" date="2019" name="Nat. Microbiol.">
        <title>Mediterranean grassland soil C-N compound turnover is dependent on rainfall and depth, and is mediated by genomically divergent microorganisms.</title>
        <authorList>
            <person name="Diamond S."/>
            <person name="Andeer P.F."/>
            <person name="Li Z."/>
            <person name="Crits-Christoph A."/>
            <person name="Burstein D."/>
            <person name="Anantharaman K."/>
            <person name="Lane K.R."/>
            <person name="Thomas B.C."/>
            <person name="Pan C."/>
            <person name="Northen T.R."/>
            <person name="Banfield J.F."/>
        </authorList>
    </citation>
    <scope>NUCLEOTIDE SEQUENCE [LARGE SCALE GENOMIC DNA]</scope>
    <source>
        <strain evidence="2">WS_10</strain>
    </source>
</reference>